<keyword evidence="2" id="KW-1185">Reference proteome</keyword>
<dbReference type="SUPFAM" id="SSF75169">
    <property type="entry name" value="DsrEFH-like"/>
    <property type="match status" value="1"/>
</dbReference>
<organism evidence="1 2">
    <name type="scientific">Sulfidibacter corallicola</name>
    <dbReference type="NCBI Taxonomy" id="2818388"/>
    <lineage>
        <taxon>Bacteria</taxon>
        <taxon>Pseudomonadati</taxon>
        <taxon>Acidobacteriota</taxon>
        <taxon>Holophagae</taxon>
        <taxon>Acanthopleuribacterales</taxon>
        <taxon>Acanthopleuribacteraceae</taxon>
        <taxon>Sulfidibacter</taxon>
    </lineage>
</organism>
<evidence type="ECO:0000313" key="1">
    <source>
        <dbReference type="EMBL" id="QTD52283.1"/>
    </source>
</evidence>
<dbReference type="InterPro" id="IPR027396">
    <property type="entry name" value="DsrEFH-like"/>
</dbReference>
<dbReference type="Gene3D" id="3.40.1260.10">
    <property type="entry name" value="DsrEFH-like"/>
    <property type="match status" value="1"/>
</dbReference>
<gene>
    <name evidence="1" type="ORF">J3U87_07395</name>
</gene>
<dbReference type="KEGG" id="scor:J3U87_07395"/>
<dbReference type="EMBL" id="CP071793">
    <property type="protein sequence ID" value="QTD52283.1"/>
    <property type="molecule type" value="Genomic_DNA"/>
</dbReference>
<dbReference type="RefSeq" id="WP_237382392.1">
    <property type="nucleotide sequence ID" value="NZ_CP071793.1"/>
</dbReference>
<protein>
    <submittedName>
        <fullName evidence="1">DsrE family protein</fullName>
    </submittedName>
</protein>
<sequence length="126" mass="13913">MKVLNIVETAYRATVEEQDDTILWLSHNLKKAGAEVSVLLRANAVNYAVEGQNASGLSFGAKKQTNPVDIVRDIKDMVAAGIPVLLVAEDASQRGLPDDRLIHGVEKIPAGDLPQLFDRFDHVWHW</sequence>
<evidence type="ECO:0000313" key="2">
    <source>
        <dbReference type="Proteomes" id="UP000663929"/>
    </source>
</evidence>
<name>A0A8A4TRZ1_SULCO</name>
<proteinExistence type="predicted"/>
<dbReference type="AlphaFoldDB" id="A0A8A4TRZ1"/>
<reference evidence="1" key="1">
    <citation type="submission" date="2021-03" db="EMBL/GenBank/DDBJ databases">
        <title>Acanthopleuribacteraceae sp. M133.</title>
        <authorList>
            <person name="Wang G."/>
        </authorList>
    </citation>
    <scope>NUCLEOTIDE SEQUENCE</scope>
    <source>
        <strain evidence="1">M133</strain>
    </source>
</reference>
<dbReference type="Proteomes" id="UP000663929">
    <property type="component" value="Chromosome"/>
</dbReference>
<accession>A0A8A4TRZ1</accession>